<accession>A0ABR2F9R8</accession>
<evidence type="ECO:0000313" key="2">
    <source>
        <dbReference type="Proteomes" id="UP001472677"/>
    </source>
</evidence>
<organism evidence="1 2">
    <name type="scientific">Hibiscus sabdariffa</name>
    <name type="common">roselle</name>
    <dbReference type="NCBI Taxonomy" id="183260"/>
    <lineage>
        <taxon>Eukaryota</taxon>
        <taxon>Viridiplantae</taxon>
        <taxon>Streptophyta</taxon>
        <taxon>Embryophyta</taxon>
        <taxon>Tracheophyta</taxon>
        <taxon>Spermatophyta</taxon>
        <taxon>Magnoliopsida</taxon>
        <taxon>eudicotyledons</taxon>
        <taxon>Gunneridae</taxon>
        <taxon>Pentapetalae</taxon>
        <taxon>rosids</taxon>
        <taxon>malvids</taxon>
        <taxon>Malvales</taxon>
        <taxon>Malvaceae</taxon>
        <taxon>Malvoideae</taxon>
        <taxon>Hibiscus</taxon>
    </lineage>
</organism>
<dbReference type="Proteomes" id="UP001472677">
    <property type="component" value="Unassembled WGS sequence"/>
</dbReference>
<name>A0ABR2F9R8_9ROSI</name>
<protein>
    <submittedName>
        <fullName evidence="1">Uncharacterized protein</fullName>
    </submittedName>
</protein>
<reference evidence="1 2" key="1">
    <citation type="journal article" date="2024" name="G3 (Bethesda)">
        <title>Genome assembly of Hibiscus sabdariffa L. provides insights into metabolisms of medicinal natural products.</title>
        <authorList>
            <person name="Kim T."/>
        </authorList>
    </citation>
    <scope>NUCLEOTIDE SEQUENCE [LARGE SCALE GENOMIC DNA]</scope>
    <source>
        <strain evidence="1">TK-2024</strain>
        <tissue evidence="1">Old leaves</tissue>
    </source>
</reference>
<proteinExistence type="predicted"/>
<evidence type="ECO:0000313" key="1">
    <source>
        <dbReference type="EMBL" id="KAK8575038.1"/>
    </source>
</evidence>
<dbReference type="EMBL" id="JBBPBM010000007">
    <property type="protein sequence ID" value="KAK8575038.1"/>
    <property type="molecule type" value="Genomic_DNA"/>
</dbReference>
<keyword evidence="2" id="KW-1185">Reference proteome</keyword>
<comment type="caution">
    <text evidence="1">The sequence shown here is derived from an EMBL/GenBank/DDBJ whole genome shotgun (WGS) entry which is preliminary data.</text>
</comment>
<sequence>MDSRDRTEFYLIMMLLRSFGQARSSLVFYEHVGLKGCFPTQLEDSVEMSTAKGTSSVSTEEGGEKKKFSISYLSAGWIISACPVETSPYVSSEILLIEDVEMKLCR</sequence>
<gene>
    <name evidence="1" type="ORF">V6N12_062715</name>
</gene>